<evidence type="ECO:0000256" key="4">
    <source>
        <dbReference type="ARBA" id="ARBA00022679"/>
    </source>
</evidence>
<dbReference type="GO" id="GO:0004673">
    <property type="term" value="F:protein histidine kinase activity"/>
    <property type="evidence" value="ECO:0007669"/>
    <property type="project" value="UniProtKB-EC"/>
</dbReference>
<gene>
    <name evidence="9" type="ORF">EAH76_13970</name>
</gene>
<dbReference type="InterPro" id="IPR011102">
    <property type="entry name" value="Sig_transdc_His_kinase_HWE"/>
</dbReference>
<proteinExistence type="predicted"/>
<name>A0A502FU83_9SPHN</name>
<evidence type="ECO:0000313" key="9">
    <source>
        <dbReference type="EMBL" id="TPG52949.1"/>
    </source>
</evidence>
<keyword evidence="4" id="KW-0808">Transferase</keyword>
<keyword evidence="3" id="KW-0597">Phosphoprotein</keyword>
<keyword evidence="6 9" id="KW-0418">Kinase</keyword>
<dbReference type="GO" id="GO:0005524">
    <property type="term" value="F:ATP binding"/>
    <property type="evidence" value="ECO:0007669"/>
    <property type="project" value="UniProtKB-KW"/>
</dbReference>
<comment type="catalytic activity">
    <reaction evidence="1">
        <text>ATP + protein L-histidine = ADP + protein N-phospho-L-histidine.</text>
        <dbReference type="EC" id="2.7.13.3"/>
    </reaction>
</comment>
<keyword evidence="5" id="KW-0547">Nucleotide-binding</keyword>
<dbReference type="Pfam" id="PF07536">
    <property type="entry name" value="HWE_HK"/>
    <property type="match status" value="1"/>
</dbReference>
<dbReference type="AlphaFoldDB" id="A0A502FU83"/>
<evidence type="ECO:0000256" key="3">
    <source>
        <dbReference type="ARBA" id="ARBA00022553"/>
    </source>
</evidence>
<sequence>MTAERAGHAENAVLRAEVAALRAQLDAADAHSATLLSTIRSLFARTVESGGTIESIAGHFDARLVVLARFQQDTSGSHDLEMLIRDALREFHFGEDPRIVITGRIAWLQHAQAQPMALALHELVTNALKFGALSRHDGRLHISWVVVAGELWLEWNETGVPVEPSTAAHHGVGRALIEQTLPDTLDAHTRFVLRPGGLQCHITFPLLAQYDVPRHLGANGLTDLSSLQ</sequence>
<evidence type="ECO:0000256" key="7">
    <source>
        <dbReference type="ARBA" id="ARBA00022840"/>
    </source>
</evidence>
<dbReference type="PANTHER" id="PTHR41523:SF8">
    <property type="entry name" value="ETHYLENE RESPONSE SENSOR PROTEIN"/>
    <property type="match status" value="1"/>
</dbReference>
<dbReference type="EMBL" id="RCZC01000003">
    <property type="protein sequence ID" value="TPG52949.1"/>
    <property type="molecule type" value="Genomic_DNA"/>
</dbReference>
<evidence type="ECO:0000256" key="5">
    <source>
        <dbReference type="ARBA" id="ARBA00022741"/>
    </source>
</evidence>
<comment type="caution">
    <text evidence="9">The sequence shown here is derived from an EMBL/GenBank/DDBJ whole genome shotgun (WGS) entry which is preliminary data.</text>
</comment>
<dbReference type="EC" id="2.7.13.3" evidence="2"/>
<dbReference type="SUPFAM" id="SSF55874">
    <property type="entry name" value="ATPase domain of HSP90 chaperone/DNA topoisomerase II/histidine kinase"/>
    <property type="match status" value="1"/>
</dbReference>
<reference evidence="9 10" key="1">
    <citation type="journal article" date="2019" name="Environ. Microbiol.">
        <title>Species interactions and distinct microbial communities in high Arctic permafrost affected cryosols are associated with the CH4 and CO2 gas fluxes.</title>
        <authorList>
            <person name="Altshuler I."/>
            <person name="Hamel J."/>
            <person name="Turney S."/>
            <person name="Magnuson E."/>
            <person name="Levesque R."/>
            <person name="Greer C."/>
            <person name="Whyte L.G."/>
        </authorList>
    </citation>
    <scope>NUCLEOTIDE SEQUENCE [LARGE SCALE GENOMIC DNA]</scope>
    <source>
        <strain evidence="9 10">E6.1</strain>
    </source>
</reference>
<dbReference type="Proteomes" id="UP000319931">
    <property type="component" value="Unassembled WGS sequence"/>
</dbReference>
<dbReference type="Gene3D" id="3.30.565.10">
    <property type="entry name" value="Histidine kinase-like ATPase, C-terminal domain"/>
    <property type="match status" value="1"/>
</dbReference>
<dbReference type="InterPro" id="IPR036890">
    <property type="entry name" value="HATPase_C_sf"/>
</dbReference>
<dbReference type="PANTHER" id="PTHR41523">
    <property type="entry name" value="TWO-COMPONENT SYSTEM SENSOR PROTEIN"/>
    <property type="match status" value="1"/>
</dbReference>
<organism evidence="9 10">
    <name type="scientific">Sphingomonas glacialis</name>
    <dbReference type="NCBI Taxonomy" id="658225"/>
    <lineage>
        <taxon>Bacteria</taxon>
        <taxon>Pseudomonadati</taxon>
        <taxon>Pseudomonadota</taxon>
        <taxon>Alphaproteobacteria</taxon>
        <taxon>Sphingomonadales</taxon>
        <taxon>Sphingomonadaceae</taxon>
        <taxon>Sphingomonas</taxon>
    </lineage>
</organism>
<feature type="domain" description="Signal transduction histidine kinase HWE region" evidence="8">
    <location>
        <begin position="35"/>
        <end position="103"/>
    </location>
</feature>
<keyword evidence="7" id="KW-0067">ATP-binding</keyword>
<evidence type="ECO:0000256" key="2">
    <source>
        <dbReference type="ARBA" id="ARBA00012438"/>
    </source>
</evidence>
<protein>
    <recommendedName>
        <fullName evidence="2">histidine kinase</fullName>
        <ecNumber evidence="2">2.7.13.3</ecNumber>
    </recommendedName>
</protein>
<evidence type="ECO:0000256" key="1">
    <source>
        <dbReference type="ARBA" id="ARBA00000085"/>
    </source>
</evidence>
<keyword evidence="10" id="KW-1185">Reference proteome</keyword>
<evidence type="ECO:0000313" key="10">
    <source>
        <dbReference type="Proteomes" id="UP000319931"/>
    </source>
</evidence>
<evidence type="ECO:0000256" key="6">
    <source>
        <dbReference type="ARBA" id="ARBA00022777"/>
    </source>
</evidence>
<evidence type="ECO:0000259" key="8">
    <source>
        <dbReference type="Pfam" id="PF07536"/>
    </source>
</evidence>
<accession>A0A502FU83</accession>